<sequence>MGDLLHNVPTRRIGVSTRGVTGAVPSFGRYESSLERDLMEIFRFDPNVERFVPQPLTIEYRDDLGGLRRYTPDGLIYFKENAGLVATPVLFEVKYRADFRKDWKILMPKFRAAKAYCLRHGWRFQIFTEREIRTPYLENVRFLWAYLEQVPSSDLVAMILQTLWDLDEADPDLLLYALCHDSSNRARMIPAVWHLVATGAIGCDLNLPLTMRSRIWAEMEC</sequence>
<dbReference type="Gene3D" id="3.40.1350.10">
    <property type="match status" value="1"/>
</dbReference>
<name>A0ABY5QGP1_9BURK</name>
<dbReference type="InterPro" id="IPR014833">
    <property type="entry name" value="TnsA_N"/>
</dbReference>
<keyword evidence="2" id="KW-0255">Endonuclease</keyword>
<evidence type="ECO:0000313" key="3">
    <source>
        <dbReference type="Proteomes" id="UP001058980"/>
    </source>
</evidence>
<dbReference type="InterPro" id="IPR011856">
    <property type="entry name" value="tRNA_endonuc-like_dom_sf"/>
</dbReference>
<proteinExistence type="predicted"/>
<evidence type="ECO:0000313" key="2">
    <source>
        <dbReference type="EMBL" id="UVA79981.1"/>
    </source>
</evidence>
<dbReference type="Proteomes" id="UP001058980">
    <property type="component" value="Chromosome"/>
</dbReference>
<keyword evidence="2" id="KW-0540">Nuclease</keyword>
<accession>A0ABY5QGP1</accession>
<dbReference type="Pfam" id="PF08722">
    <property type="entry name" value="Tn7_TnsA-like_N"/>
    <property type="match status" value="1"/>
</dbReference>
<keyword evidence="3" id="KW-1185">Reference proteome</keyword>
<reference evidence="2" key="1">
    <citation type="submission" date="2022-08" db="EMBL/GenBank/DDBJ databases">
        <title>Multi-unit outbreak of Pandoraea commovens among non-cystic fibrosis intensive care patients from 2019 to 2021 in Berlin, Germany.</title>
        <authorList>
            <person name="Menzel P."/>
        </authorList>
    </citation>
    <scope>NUCLEOTIDE SEQUENCE</scope>
    <source>
        <strain evidence="2">LB-19-202-79</strain>
    </source>
</reference>
<keyword evidence="2" id="KW-0378">Hydrolase</keyword>
<dbReference type="GO" id="GO:0004519">
    <property type="term" value="F:endonuclease activity"/>
    <property type="evidence" value="ECO:0007669"/>
    <property type="project" value="UniProtKB-KW"/>
</dbReference>
<dbReference type="EMBL" id="CP102780">
    <property type="protein sequence ID" value="UVA79981.1"/>
    <property type="molecule type" value="Genomic_DNA"/>
</dbReference>
<evidence type="ECO:0000259" key="1">
    <source>
        <dbReference type="Pfam" id="PF08722"/>
    </source>
</evidence>
<dbReference type="RefSeq" id="WP_257959152.1">
    <property type="nucleotide sequence ID" value="NZ_CP102780.1"/>
</dbReference>
<organism evidence="2 3">
    <name type="scientific">Pandoraea commovens</name>
    <dbReference type="NCBI Taxonomy" id="2508289"/>
    <lineage>
        <taxon>Bacteria</taxon>
        <taxon>Pseudomonadati</taxon>
        <taxon>Pseudomonadota</taxon>
        <taxon>Betaproteobacteria</taxon>
        <taxon>Burkholderiales</taxon>
        <taxon>Burkholderiaceae</taxon>
        <taxon>Pandoraea</taxon>
    </lineage>
</organism>
<feature type="domain" description="TnsA endonuclease N-terminal" evidence="1">
    <location>
        <begin position="45"/>
        <end position="129"/>
    </location>
</feature>
<gene>
    <name evidence="2" type="ORF">NTU39_02810</name>
</gene>
<protein>
    <submittedName>
        <fullName evidence="2">TnsA endonuclease N-terminal domain-containing protein</fullName>
    </submittedName>
</protein>